<evidence type="ECO:0000256" key="1">
    <source>
        <dbReference type="SAM" id="SignalP"/>
    </source>
</evidence>
<accession>A0A1E3LVH2</accession>
<organism evidence="2 3">
    <name type="scientific">Sphingomonas turrisvirgatae</name>
    <dbReference type="NCBI Taxonomy" id="1888892"/>
    <lineage>
        <taxon>Bacteria</taxon>
        <taxon>Pseudomonadati</taxon>
        <taxon>Pseudomonadota</taxon>
        <taxon>Alphaproteobacteria</taxon>
        <taxon>Sphingomonadales</taxon>
        <taxon>Sphingomonadaceae</taxon>
        <taxon>Sphingomonas</taxon>
    </lineage>
</organism>
<gene>
    <name evidence="2" type="ORF">BFL28_01795</name>
</gene>
<feature type="chain" id="PRO_5009132074" description="HYR domain-containing protein" evidence="1">
    <location>
        <begin position="25"/>
        <end position="718"/>
    </location>
</feature>
<dbReference type="PROSITE" id="PS51257">
    <property type="entry name" value="PROKAR_LIPOPROTEIN"/>
    <property type="match status" value="1"/>
</dbReference>
<sequence length="718" mass="73336">MVRKITLLAGVSMLAASCSGGSDAPGMVSTADTTPPAVTVTPSSASIEGGETVAITATATDTVDGSVTPTLSCTAGTLTGNLLVTTAVAADTTITCTGTATDKAGNKGTATTTITVKATVASVTSLSGSTLAQGQLGAFTVTNLPLAATSYTGKLGTRDITLRRGSASALTFLVPADMPAGTHLLDFQVGARRYSYSVNIAAAPAVADPKAVVVARLNEAIAVVDSLISREGAAMSAGQRNIFAGYRTDLSNTVARVDTMSAAELGQLAAMLQVNLGTGSPSAAIQAQFNGPACTQAVTRYLLNKGAVIVLGGAGLALILSPEPTITKIGGLAIYLVALNRFAALRDSVGNVVTECLRDPDPQDSTLQQLLDNAAARNSFVEALAVAPVYGFNNKKSKSFNLIEKRRMDPSTTASFGGGMKELADLAASLPFVPDALARALQTGVTETTRKVPSSEVSLGAVSNGNVVGVKSGSGDTITLTFSYVGDPPSDNVPFNFTLTAGTMSIPLSGQLVVALPGAEDAAVTLIQGKAITSQLQVRGADSIEIVKAPTKGAATISPSGLLSYTPNGQAFGKDEIQYRARNADGVSRTATVLLTINRQFEGTWSVRIVSETLSQSQAGLCPNEDKTVSVLVSKVSDTQYNATYDGVPLSFTMASKDDPNGLRAQASGTFDDGPGQTTESLTVNIPNSTQLNGGSTWSYVGPGNTRCSGRTTVTGSK</sequence>
<keyword evidence="1" id="KW-0732">Signal</keyword>
<evidence type="ECO:0000313" key="2">
    <source>
        <dbReference type="EMBL" id="ODP37733.1"/>
    </source>
</evidence>
<dbReference type="Proteomes" id="UP000094487">
    <property type="component" value="Unassembled WGS sequence"/>
</dbReference>
<comment type="caution">
    <text evidence="2">The sequence shown here is derived from an EMBL/GenBank/DDBJ whole genome shotgun (WGS) entry which is preliminary data.</text>
</comment>
<keyword evidence="3" id="KW-1185">Reference proteome</keyword>
<evidence type="ECO:0000313" key="3">
    <source>
        <dbReference type="Proteomes" id="UP000094487"/>
    </source>
</evidence>
<dbReference type="InterPro" id="IPR013783">
    <property type="entry name" value="Ig-like_fold"/>
</dbReference>
<dbReference type="EMBL" id="MDDS01000024">
    <property type="protein sequence ID" value="ODP37733.1"/>
    <property type="molecule type" value="Genomic_DNA"/>
</dbReference>
<dbReference type="Gene3D" id="2.60.40.10">
    <property type="entry name" value="Immunoglobulins"/>
    <property type="match status" value="1"/>
</dbReference>
<dbReference type="OrthoDB" id="7520414at2"/>
<reference evidence="2 3" key="1">
    <citation type="submission" date="2016-08" db="EMBL/GenBank/DDBJ databases">
        <title>Draft genome of the agarase producing Sphingomonas sp. MCT13.</title>
        <authorList>
            <person name="D'Andrea M.M."/>
            <person name="Rossolini G.M."/>
            <person name="Thaller M.C."/>
        </authorList>
    </citation>
    <scope>NUCLEOTIDE SEQUENCE [LARGE SCALE GENOMIC DNA]</scope>
    <source>
        <strain evidence="2 3">MCT13</strain>
    </source>
</reference>
<dbReference type="Pfam" id="PF17963">
    <property type="entry name" value="Big_9"/>
    <property type="match status" value="1"/>
</dbReference>
<dbReference type="RefSeq" id="WP_069320454.1">
    <property type="nucleotide sequence ID" value="NZ_MDDS01000024.1"/>
</dbReference>
<evidence type="ECO:0008006" key="4">
    <source>
        <dbReference type="Google" id="ProtNLM"/>
    </source>
</evidence>
<feature type="signal peptide" evidence="1">
    <location>
        <begin position="1"/>
        <end position="24"/>
    </location>
</feature>
<protein>
    <recommendedName>
        <fullName evidence="4">HYR domain-containing protein</fullName>
    </recommendedName>
</protein>
<dbReference type="Gene3D" id="2.60.40.3440">
    <property type="match status" value="1"/>
</dbReference>
<name>A0A1E3LVH2_9SPHN</name>
<proteinExistence type="predicted"/>
<dbReference type="AlphaFoldDB" id="A0A1E3LVH2"/>